<dbReference type="Proteomes" id="UP001225356">
    <property type="component" value="Unassembled WGS sequence"/>
</dbReference>
<reference evidence="2 3" key="1">
    <citation type="submission" date="2023-07" db="EMBL/GenBank/DDBJ databases">
        <title>Sequencing the genomes of 1000 actinobacteria strains.</title>
        <authorList>
            <person name="Klenk H.-P."/>
        </authorList>
    </citation>
    <scope>NUCLEOTIDE SEQUENCE [LARGE SCALE GENOMIC DNA]</scope>
    <source>
        <strain evidence="2 3">DSM 46740</strain>
    </source>
</reference>
<dbReference type="EMBL" id="JAUSQU010000001">
    <property type="protein sequence ID" value="MDP9847325.1"/>
    <property type="molecule type" value="Genomic_DNA"/>
</dbReference>
<evidence type="ECO:0000313" key="2">
    <source>
        <dbReference type="EMBL" id="MDP9847325.1"/>
    </source>
</evidence>
<sequence>MQVGTASARYLIAATGDMSEWIPADPGALPVYETQEKSFEPLTAQDERIWREQGSPKHWKVPNSCMPPKFPGCGKQIIPRGEPSPRHLQFGAPSKGRPSDRSVSSFTLAELAALPADPALLRKRLAGYYAAKVKRGFKGTFEEFLVGGVPRMLGLPVSPGVRAALLRLYVELPGGVSVREIVDPLGRSALAVDPRGHELWEMTQLVFGDRLVPVRQETVLDPLTGMRLGLRFVTVRVEDGFPKGTVLASETVSEVGWTDERPVLPPGCHPKSGGGCP</sequence>
<accession>A0ABT9QLR8</accession>
<evidence type="ECO:0000313" key="3">
    <source>
        <dbReference type="Proteomes" id="UP001225356"/>
    </source>
</evidence>
<keyword evidence="3" id="KW-1185">Reference proteome</keyword>
<gene>
    <name evidence="2" type="ORF">J2853_006536</name>
</gene>
<proteinExistence type="predicted"/>
<evidence type="ECO:0000256" key="1">
    <source>
        <dbReference type="SAM" id="MobiDB-lite"/>
    </source>
</evidence>
<organism evidence="2 3">
    <name type="scientific">Streptosporangium lutulentum</name>
    <dbReference type="NCBI Taxonomy" id="1461250"/>
    <lineage>
        <taxon>Bacteria</taxon>
        <taxon>Bacillati</taxon>
        <taxon>Actinomycetota</taxon>
        <taxon>Actinomycetes</taxon>
        <taxon>Streptosporangiales</taxon>
        <taxon>Streptosporangiaceae</taxon>
        <taxon>Streptosporangium</taxon>
    </lineage>
</organism>
<protein>
    <submittedName>
        <fullName evidence="2">Uncharacterized protein</fullName>
    </submittedName>
</protein>
<feature type="region of interest" description="Disordered" evidence="1">
    <location>
        <begin position="81"/>
        <end position="101"/>
    </location>
</feature>
<comment type="caution">
    <text evidence="2">The sequence shown here is derived from an EMBL/GenBank/DDBJ whole genome shotgun (WGS) entry which is preliminary data.</text>
</comment>
<name>A0ABT9QLR8_9ACTN</name>
<dbReference type="RefSeq" id="WP_307564429.1">
    <property type="nucleotide sequence ID" value="NZ_JAUSQU010000001.1"/>
</dbReference>